<comment type="caution">
    <text evidence="3">The sequence shown here is derived from an EMBL/GenBank/DDBJ whole genome shotgun (WGS) entry which is preliminary data.</text>
</comment>
<dbReference type="STRING" id="989403.SAMN05421798_11285"/>
<evidence type="ECO:0000313" key="3">
    <source>
        <dbReference type="EMBL" id="KZL15432.1"/>
    </source>
</evidence>
<gene>
    <name evidence="3" type="primary">mlr_6</name>
    <name evidence="3" type="ORF">PsAD2_03688</name>
</gene>
<feature type="domain" description="FAD dependent oxidoreductase" evidence="2">
    <location>
        <begin position="51"/>
        <end position="389"/>
    </location>
</feature>
<dbReference type="PATRIC" id="fig|989403.3.peg.3994"/>
<evidence type="ECO:0000259" key="2">
    <source>
        <dbReference type="Pfam" id="PF01266"/>
    </source>
</evidence>
<dbReference type="SUPFAM" id="SSF51905">
    <property type="entry name" value="FAD/NAD(P)-binding domain"/>
    <property type="match status" value="1"/>
</dbReference>
<dbReference type="Pfam" id="PF01266">
    <property type="entry name" value="DAO"/>
    <property type="match status" value="1"/>
</dbReference>
<dbReference type="AlphaFoldDB" id="A0A165VTS7"/>
<protein>
    <submittedName>
        <fullName evidence="3">4-methylaminobutanoate oxidase (Formaldehyde-forming)</fullName>
        <ecNumber evidence="3">1.5.3.19</ecNumber>
    </submittedName>
</protein>
<evidence type="ECO:0000256" key="1">
    <source>
        <dbReference type="ARBA" id="ARBA00023002"/>
    </source>
</evidence>
<proteinExistence type="predicted"/>
<dbReference type="Gene3D" id="3.50.50.60">
    <property type="entry name" value="FAD/NAD(P)-binding domain"/>
    <property type="match status" value="1"/>
</dbReference>
<dbReference type="EC" id="1.5.3.19" evidence="3"/>
<evidence type="ECO:0000313" key="4">
    <source>
        <dbReference type="Proteomes" id="UP000076577"/>
    </source>
</evidence>
<sequence>MPHGALLACDCHKYNIYVRKLVFRSHVPPVMIDISPVILGIYEGPMVQHCDFLVVGGGIAGISAAARLAEQATTIVLEMEDVIGHHSTGRSAAVFVRNYGNAVIRALNAASEPVLKHPDGICEGSVLTERGLLMLAEEGKEDQRDTFEVGAVGLEQCSPQQALEMVPILNPKKVSGALYEPNALDIDVDRLFQGYARLFKSRGGEIVVSAPAKKIDREQDYWRITTPKGEFCAPVLINAAGAWADKIAELAGVSQIGLTPKRRTAAIIPLPEGIDPGDWPLFEGAAEPFYAKPEAGKLLVSPVDEDPVEPHDAYVDDMVLAEGLYRFENTVNFPITHVEHSWAGLRSFVTDRSPVVGFAHDAEGFFWLAAQGGYGIQTSPALSRLAADLCLARPSELDPQIIQALSPQRFQ</sequence>
<dbReference type="PANTHER" id="PTHR13847">
    <property type="entry name" value="SARCOSINE DEHYDROGENASE-RELATED"/>
    <property type="match status" value="1"/>
</dbReference>
<dbReference type="InterPro" id="IPR006076">
    <property type="entry name" value="FAD-dep_OxRdtase"/>
</dbReference>
<accession>A0A165VTS7</accession>
<dbReference type="GO" id="GO:0005737">
    <property type="term" value="C:cytoplasm"/>
    <property type="evidence" value="ECO:0007669"/>
    <property type="project" value="TreeGrafter"/>
</dbReference>
<organism evidence="3 4">
    <name type="scientific">Pseudovibrio axinellae</name>
    <dbReference type="NCBI Taxonomy" id="989403"/>
    <lineage>
        <taxon>Bacteria</taxon>
        <taxon>Pseudomonadati</taxon>
        <taxon>Pseudomonadota</taxon>
        <taxon>Alphaproteobacteria</taxon>
        <taxon>Hyphomicrobiales</taxon>
        <taxon>Stappiaceae</taxon>
        <taxon>Pseudovibrio</taxon>
    </lineage>
</organism>
<dbReference type="PANTHER" id="PTHR13847:SF287">
    <property type="entry name" value="FAD-DEPENDENT OXIDOREDUCTASE DOMAIN-CONTAINING PROTEIN 1"/>
    <property type="match status" value="1"/>
</dbReference>
<keyword evidence="4" id="KW-1185">Reference proteome</keyword>
<keyword evidence="1 3" id="KW-0560">Oxidoreductase</keyword>
<dbReference type="Gene3D" id="3.30.9.10">
    <property type="entry name" value="D-Amino Acid Oxidase, subunit A, domain 2"/>
    <property type="match status" value="1"/>
</dbReference>
<name>A0A165VTS7_9HYPH</name>
<reference evidence="3 4" key="1">
    <citation type="journal article" date="2016" name="Front. Microbiol.">
        <title>Comparative Genomic Analysis Reveals a Diverse Repertoire of Genes Involved in Prokaryote-Eukaryote Interactions within the Pseudovibrio Genus.</title>
        <authorList>
            <person name="Romano S."/>
            <person name="Fernandez-Guerra A."/>
            <person name="Reen F.J."/>
            <person name="Glockner F.O."/>
            <person name="Crowley S.P."/>
            <person name="O'Sullivan O."/>
            <person name="Cotter P.D."/>
            <person name="Adams C."/>
            <person name="Dobson A.D."/>
            <person name="O'Gara F."/>
        </authorList>
    </citation>
    <scope>NUCLEOTIDE SEQUENCE [LARGE SCALE GENOMIC DNA]</scope>
    <source>
        <strain evidence="3 4">Ad2</strain>
    </source>
</reference>
<dbReference type="EMBL" id="LMCB01000074">
    <property type="protein sequence ID" value="KZL15432.1"/>
    <property type="molecule type" value="Genomic_DNA"/>
</dbReference>
<dbReference type="InterPro" id="IPR036188">
    <property type="entry name" value="FAD/NAD-bd_sf"/>
</dbReference>
<dbReference type="GO" id="GO:0102317">
    <property type="term" value="F:4-methylaminobutyrate oxidase (demethylating) activity"/>
    <property type="evidence" value="ECO:0007669"/>
    <property type="project" value="UniProtKB-EC"/>
</dbReference>
<dbReference type="Proteomes" id="UP000076577">
    <property type="component" value="Unassembled WGS sequence"/>
</dbReference>